<dbReference type="Proteomes" id="UP000654108">
    <property type="component" value="Unassembled WGS sequence"/>
</dbReference>
<evidence type="ECO:0000259" key="4">
    <source>
        <dbReference type="PROSITE" id="PS50112"/>
    </source>
</evidence>
<evidence type="ECO:0000256" key="3">
    <source>
        <dbReference type="ARBA" id="ARBA00022991"/>
    </source>
</evidence>
<organism evidence="6 7">
    <name type="scientific">Devosia oryzisoli</name>
    <dbReference type="NCBI Taxonomy" id="2774138"/>
    <lineage>
        <taxon>Bacteria</taxon>
        <taxon>Pseudomonadati</taxon>
        <taxon>Pseudomonadota</taxon>
        <taxon>Alphaproteobacteria</taxon>
        <taxon>Hyphomicrobiales</taxon>
        <taxon>Devosiaceae</taxon>
        <taxon>Devosia</taxon>
    </lineage>
</organism>
<dbReference type="NCBIfam" id="TIGR00229">
    <property type="entry name" value="sensory_box"/>
    <property type="match status" value="1"/>
</dbReference>
<keyword evidence="7" id="KW-1185">Reference proteome</keyword>
<accession>A0A927ISV1</accession>
<sequence>MTLTKHSLLEPVVADRKLDPATQALTLADVRRPDAPLVYVNQGFEQMTGYPRDYAVGRNCRFLQGPDTSRETIAEMRDAIRDSRVFLADILNYKKDGTPFWNRLSLTPVLDAAGETTHYIGIQSDITVLLSLQERLHEVALELAQTTRYLLD</sequence>
<dbReference type="CDD" id="cd00130">
    <property type="entry name" value="PAS"/>
    <property type="match status" value="1"/>
</dbReference>
<dbReference type="SMART" id="SM00086">
    <property type="entry name" value="PAC"/>
    <property type="match status" value="1"/>
</dbReference>
<dbReference type="PROSITE" id="PS50113">
    <property type="entry name" value="PAC"/>
    <property type="match status" value="1"/>
</dbReference>
<keyword evidence="2" id="KW-0288">FMN</keyword>
<dbReference type="EMBL" id="JACYFU010000002">
    <property type="protein sequence ID" value="MBD8065884.1"/>
    <property type="molecule type" value="Genomic_DNA"/>
</dbReference>
<evidence type="ECO:0000256" key="2">
    <source>
        <dbReference type="ARBA" id="ARBA00022643"/>
    </source>
</evidence>
<dbReference type="RefSeq" id="WP_191775092.1">
    <property type="nucleotide sequence ID" value="NZ_JACYFU010000002.1"/>
</dbReference>
<dbReference type="Gene3D" id="3.30.450.20">
    <property type="entry name" value="PAS domain"/>
    <property type="match status" value="1"/>
</dbReference>
<dbReference type="PANTHER" id="PTHR47429:SF2">
    <property type="entry name" value="PROTEIN TWIN LOV 1"/>
    <property type="match status" value="1"/>
</dbReference>
<evidence type="ECO:0000313" key="7">
    <source>
        <dbReference type="Proteomes" id="UP000654108"/>
    </source>
</evidence>
<keyword evidence="3" id="KW-0157">Chromophore</keyword>
<dbReference type="AlphaFoldDB" id="A0A927ISV1"/>
<gene>
    <name evidence="6" type="ORF">IC608_10390</name>
</gene>
<evidence type="ECO:0000313" key="6">
    <source>
        <dbReference type="EMBL" id="MBD8065884.1"/>
    </source>
</evidence>
<dbReference type="SUPFAM" id="SSF55785">
    <property type="entry name" value="PYP-like sensor domain (PAS domain)"/>
    <property type="match status" value="1"/>
</dbReference>
<dbReference type="PROSITE" id="PS50112">
    <property type="entry name" value="PAS"/>
    <property type="match status" value="1"/>
</dbReference>
<dbReference type="InterPro" id="IPR000700">
    <property type="entry name" value="PAS-assoc_C"/>
</dbReference>
<protein>
    <submittedName>
        <fullName evidence="6">PAS domain-containing protein</fullName>
    </submittedName>
</protein>
<evidence type="ECO:0000256" key="1">
    <source>
        <dbReference type="ARBA" id="ARBA00022630"/>
    </source>
</evidence>
<dbReference type="InterPro" id="IPR000014">
    <property type="entry name" value="PAS"/>
</dbReference>
<dbReference type="InterPro" id="IPR001610">
    <property type="entry name" value="PAC"/>
</dbReference>
<reference evidence="6" key="1">
    <citation type="submission" date="2020-09" db="EMBL/GenBank/DDBJ databases">
        <title>Genome seq and assembly of Devosia sp.</title>
        <authorList>
            <person name="Chhetri G."/>
        </authorList>
    </citation>
    <scope>NUCLEOTIDE SEQUENCE</scope>
    <source>
        <strain evidence="6">PTR5</strain>
    </source>
</reference>
<comment type="caution">
    <text evidence="6">The sequence shown here is derived from an EMBL/GenBank/DDBJ whole genome shotgun (WGS) entry which is preliminary data.</text>
</comment>
<evidence type="ECO:0000259" key="5">
    <source>
        <dbReference type="PROSITE" id="PS50113"/>
    </source>
</evidence>
<keyword evidence="1" id="KW-0285">Flavoprotein</keyword>
<proteinExistence type="predicted"/>
<dbReference type="InterPro" id="IPR035965">
    <property type="entry name" value="PAS-like_dom_sf"/>
</dbReference>
<feature type="domain" description="PAC" evidence="5">
    <location>
        <begin position="81"/>
        <end position="138"/>
    </location>
</feature>
<dbReference type="PANTHER" id="PTHR47429">
    <property type="entry name" value="PROTEIN TWIN LOV 1"/>
    <property type="match status" value="1"/>
</dbReference>
<feature type="domain" description="PAS" evidence="4">
    <location>
        <begin position="18"/>
        <end position="83"/>
    </location>
</feature>
<name>A0A927ISV1_9HYPH</name>
<dbReference type="Pfam" id="PF13426">
    <property type="entry name" value="PAS_9"/>
    <property type="match status" value="1"/>
</dbReference>